<organism evidence="1 2">
    <name type="scientific">Candidatus Sulfotelmatobacter kueseliae</name>
    <dbReference type="NCBI Taxonomy" id="2042962"/>
    <lineage>
        <taxon>Bacteria</taxon>
        <taxon>Pseudomonadati</taxon>
        <taxon>Acidobacteriota</taxon>
        <taxon>Terriglobia</taxon>
        <taxon>Terriglobales</taxon>
        <taxon>Candidatus Korobacteraceae</taxon>
        <taxon>Candidatus Sulfotelmatobacter</taxon>
    </lineage>
</organism>
<sequence length="39" mass="3830">MLCEDTLGSGAAKAVVASGAVTVHVSTLFAPSQELAARA</sequence>
<dbReference type="EMBL" id="OMOD01000164">
    <property type="protein sequence ID" value="SPF46796.1"/>
    <property type="molecule type" value="Genomic_DNA"/>
</dbReference>
<protein>
    <submittedName>
        <fullName evidence="1">Uncharacterized protein</fullName>
    </submittedName>
</protein>
<proteinExistence type="predicted"/>
<evidence type="ECO:0000313" key="2">
    <source>
        <dbReference type="Proteomes" id="UP000238701"/>
    </source>
</evidence>
<name>A0A2U3L4F6_9BACT</name>
<dbReference type="Proteomes" id="UP000238701">
    <property type="component" value="Unassembled WGS sequence"/>
</dbReference>
<accession>A0A2U3L4F6</accession>
<reference evidence="2" key="1">
    <citation type="submission" date="2018-02" db="EMBL/GenBank/DDBJ databases">
        <authorList>
            <person name="Hausmann B."/>
        </authorList>
    </citation>
    <scope>NUCLEOTIDE SEQUENCE [LARGE SCALE GENOMIC DNA]</scope>
    <source>
        <strain evidence="2">Peat soil MAG SbA1</strain>
    </source>
</reference>
<evidence type="ECO:0000313" key="1">
    <source>
        <dbReference type="EMBL" id="SPF46796.1"/>
    </source>
</evidence>
<gene>
    <name evidence="1" type="ORF">SBA1_680050</name>
</gene>
<dbReference type="AlphaFoldDB" id="A0A2U3L4F6"/>